<proteinExistence type="predicted"/>
<evidence type="ECO:0000313" key="2">
    <source>
        <dbReference type="EMBL" id="GDY70732.1"/>
    </source>
</evidence>
<dbReference type="AlphaFoldDB" id="A0A4D4MAR2"/>
<gene>
    <name evidence="1" type="ORF">SAV14893_082770</name>
    <name evidence="2" type="ORF">SAV31267_002170</name>
</gene>
<accession>A0A4D4MAR2</accession>
<dbReference type="Proteomes" id="UP000302139">
    <property type="component" value="Unassembled WGS sequence"/>
</dbReference>
<evidence type="ECO:0000313" key="4">
    <source>
        <dbReference type="Proteomes" id="UP000302139"/>
    </source>
</evidence>
<protein>
    <submittedName>
        <fullName evidence="1">Uncharacterized protein</fullName>
    </submittedName>
</protein>
<sequence length="203" mass="21840">MGDGERETWTTDEFGPSHAGAVGVLLADGTVPPPVYFDMSSGGGGRSVSQWNVYDGRVGQAPRAAALRAVCSCGWTGPEQRLDWEQIGDQELQDAGGRAADICMRDWDVHTAEVERSAVPLPESFTALVSQLESEIETLAKSSPLAAVRAARCLEVIAMQTAYWPAREARKDAHPEQAAAALGLDERAARQLLARFGRSGPYR</sequence>
<comment type="caution">
    <text evidence="1">The sequence shown here is derived from an EMBL/GenBank/DDBJ whole genome shotgun (WGS) entry which is preliminary data.</text>
</comment>
<organism evidence="1 4">
    <name type="scientific">Streptomyces avermitilis</name>
    <dbReference type="NCBI Taxonomy" id="33903"/>
    <lineage>
        <taxon>Bacteria</taxon>
        <taxon>Bacillati</taxon>
        <taxon>Actinomycetota</taxon>
        <taxon>Actinomycetes</taxon>
        <taxon>Kitasatosporales</taxon>
        <taxon>Streptomycetaceae</taxon>
        <taxon>Streptomyces</taxon>
    </lineage>
</organism>
<dbReference type="EMBL" id="BJHX01000001">
    <property type="protein sequence ID" value="GDY68884.1"/>
    <property type="molecule type" value="Genomic_DNA"/>
</dbReference>
<reference evidence="1 4" key="2">
    <citation type="submission" date="2019-04" db="EMBL/GenBank/DDBJ databases">
        <title>Draft genome sequences of Streptomyces avermitilis NBRC 14893.</title>
        <authorList>
            <person name="Komaki H."/>
            <person name="Tamura T."/>
            <person name="Hosoyama A."/>
        </authorList>
    </citation>
    <scope>NUCLEOTIDE SEQUENCE [LARGE SCALE GENOMIC DNA]</scope>
    <source>
        <strain evidence="1 4">NBRC 14893</strain>
    </source>
</reference>
<evidence type="ECO:0000313" key="3">
    <source>
        <dbReference type="Proteomes" id="UP000299211"/>
    </source>
</evidence>
<name>A0A4D4MAR2_STRAX</name>
<dbReference type="Proteomes" id="UP000299211">
    <property type="component" value="Unassembled WGS sequence"/>
</dbReference>
<dbReference type="EMBL" id="BJHY01000001">
    <property type="protein sequence ID" value="GDY70732.1"/>
    <property type="molecule type" value="Genomic_DNA"/>
</dbReference>
<evidence type="ECO:0000313" key="1">
    <source>
        <dbReference type="EMBL" id="GDY68884.1"/>
    </source>
</evidence>
<dbReference type="RefSeq" id="WP_037651308.1">
    <property type="nucleotide sequence ID" value="NZ_BAABTN010000023.1"/>
</dbReference>
<reference evidence="2 3" key="1">
    <citation type="submission" date="2019-04" db="EMBL/GenBank/DDBJ databases">
        <title>Draft genome sequences of Streptomyces avermitilis ATCC 31267.</title>
        <authorList>
            <person name="Komaki H."/>
            <person name="Tamura T."/>
            <person name="Hosoyama A."/>
        </authorList>
    </citation>
    <scope>NUCLEOTIDE SEQUENCE [LARGE SCALE GENOMIC DNA]</scope>
    <source>
        <strain evidence="2 3">ATCC 31267</strain>
    </source>
</reference>